<reference evidence="1 2" key="1">
    <citation type="journal article" date="2016" name="Nat. Commun.">
        <title>Thousands of microbial genomes shed light on interconnected biogeochemical processes in an aquifer system.</title>
        <authorList>
            <person name="Anantharaman K."/>
            <person name="Brown C.T."/>
            <person name="Hug L.A."/>
            <person name="Sharon I."/>
            <person name="Castelle C.J."/>
            <person name="Probst A.J."/>
            <person name="Thomas B.C."/>
            <person name="Singh A."/>
            <person name="Wilkins M.J."/>
            <person name="Karaoz U."/>
            <person name="Brodie E.L."/>
            <person name="Williams K.H."/>
            <person name="Hubbard S.S."/>
            <person name="Banfield J.F."/>
        </authorList>
    </citation>
    <scope>NUCLEOTIDE SEQUENCE [LARGE SCALE GENOMIC DNA]</scope>
</reference>
<dbReference type="AlphaFoldDB" id="A0A1G2JRB0"/>
<dbReference type="Proteomes" id="UP000178935">
    <property type="component" value="Unassembled WGS sequence"/>
</dbReference>
<gene>
    <name evidence="1" type="ORF">A2561_03710</name>
</gene>
<dbReference type="PANTHER" id="PTHR37029:SF1">
    <property type="entry name" value="SSR1768 PROTEIN"/>
    <property type="match status" value="1"/>
</dbReference>
<name>A0A1G2JRB0_9BACT</name>
<accession>A0A1G2JRB0</accession>
<dbReference type="Pfam" id="PF10049">
    <property type="entry name" value="DUF2283"/>
    <property type="match status" value="1"/>
</dbReference>
<sequence>MAKTNIKYDKEAKILSIRVSDKKSVDSDAKGNVVIDYDKNGNVVNIDVMKISLDEFSKIESACAQI</sequence>
<evidence type="ECO:0000313" key="1">
    <source>
        <dbReference type="EMBL" id="OGZ89612.1"/>
    </source>
</evidence>
<dbReference type="PANTHER" id="PTHR37029">
    <property type="entry name" value="SSR1768 PROTEIN"/>
    <property type="match status" value="1"/>
</dbReference>
<organism evidence="1 2">
    <name type="scientific">Candidatus Staskawiczbacteria bacterium RIFOXYD1_FULL_32_13</name>
    <dbReference type="NCBI Taxonomy" id="1802234"/>
    <lineage>
        <taxon>Bacteria</taxon>
        <taxon>Candidatus Staskawicziibacteriota</taxon>
    </lineage>
</organism>
<evidence type="ECO:0000313" key="2">
    <source>
        <dbReference type="Proteomes" id="UP000178935"/>
    </source>
</evidence>
<proteinExistence type="predicted"/>
<comment type="caution">
    <text evidence="1">The sequence shown here is derived from an EMBL/GenBank/DDBJ whole genome shotgun (WGS) entry which is preliminary data.</text>
</comment>
<dbReference type="InterPro" id="IPR019270">
    <property type="entry name" value="DUF2283"/>
</dbReference>
<dbReference type="EMBL" id="MHPU01000005">
    <property type="protein sequence ID" value="OGZ89612.1"/>
    <property type="molecule type" value="Genomic_DNA"/>
</dbReference>
<evidence type="ECO:0008006" key="3">
    <source>
        <dbReference type="Google" id="ProtNLM"/>
    </source>
</evidence>
<protein>
    <recommendedName>
        <fullName evidence="3">DUF2283 domain-containing protein</fullName>
    </recommendedName>
</protein>